<accession>A0A822VAA0</accession>
<evidence type="ECO:0000313" key="1">
    <source>
        <dbReference type="EMBL" id="CVI25538.1"/>
    </source>
</evidence>
<dbReference type="Proteomes" id="UP000192074">
    <property type="component" value="Unassembled WGS sequence"/>
</dbReference>
<proteinExistence type="predicted"/>
<dbReference type="AlphaFoldDB" id="A0A822VAA0"/>
<dbReference type="EMBL" id="FCNL01000043">
    <property type="protein sequence ID" value="CVI25538.1"/>
    <property type="molecule type" value="Genomic_DNA"/>
</dbReference>
<organism evidence="1 2">
    <name type="scientific">Agrobacterium tumefaciens str. B6</name>
    <dbReference type="NCBI Taxonomy" id="1183423"/>
    <lineage>
        <taxon>Bacteria</taxon>
        <taxon>Pseudomonadati</taxon>
        <taxon>Pseudomonadota</taxon>
        <taxon>Alphaproteobacteria</taxon>
        <taxon>Hyphomicrobiales</taxon>
        <taxon>Rhizobiaceae</taxon>
        <taxon>Rhizobium/Agrobacterium group</taxon>
        <taxon>Agrobacterium</taxon>
        <taxon>Agrobacterium tumefaciens complex</taxon>
    </lineage>
</organism>
<sequence>MRSSIAPATNSFPLFGAAMILFHHTAVSFAEAILVSQLNRGHVTRRAGEPLRDVVWLTTDGNHRDHGLTEGEQLDQVHRPYVEKVEQTKLRRGRVWTADKTRIRIQVKIPTRDRKLANYTTWSKKHDGPKFAKMMGISCVTDIRNVSAVELDRLMSTTATKEETWFLSFRPIDPQEFEEVLYRTDDGYIQYDFEQHGRAELEKVGIYAADQKSLDELSVVLRPRHRFDRPGAVVTCADLSMPANVVLRGGGVNVAFDLATRRVLEGEPGQHGQELAAWVDRHHHSLNDAWEKSRAQLASY</sequence>
<name>A0A822VAA0_AGRTU</name>
<evidence type="ECO:0000313" key="2">
    <source>
        <dbReference type="Proteomes" id="UP000192074"/>
    </source>
</evidence>
<gene>
    <name evidence="1" type="primary">ycf</name>
    <name evidence="1" type="ORF">AGR4A_pTi0136</name>
</gene>
<comment type="caution">
    <text evidence="1">The sequence shown here is derived from an EMBL/GenBank/DDBJ whole genome shotgun (WGS) entry which is preliminary data.</text>
</comment>
<reference evidence="1 2" key="1">
    <citation type="submission" date="2016-01" db="EMBL/GenBank/DDBJ databases">
        <authorList>
            <person name="Regsiter A."/>
            <person name="william w."/>
        </authorList>
    </citation>
    <scope>NUCLEOTIDE SEQUENCE [LARGE SCALE GENOMIC DNA]</scope>
    <source>
        <strain evidence="1 2">B6</strain>
    </source>
</reference>
<protein>
    <submittedName>
        <fullName evidence="1">Ycf</fullName>
    </submittedName>
</protein>